<dbReference type="Proteomes" id="UP001149090">
    <property type="component" value="Unassembled WGS sequence"/>
</dbReference>
<dbReference type="InterPro" id="IPR001810">
    <property type="entry name" value="F-box_dom"/>
</dbReference>
<reference evidence="4" key="1">
    <citation type="submission" date="2022-10" db="EMBL/GenBank/DDBJ databases">
        <title>Novel sulphate-reducing endosymbionts in the free-living metamonad Anaeramoeba.</title>
        <authorList>
            <person name="Jerlstrom-Hultqvist J."/>
            <person name="Cepicka I."/>
            <person name="Gallot-Lavallee L."/>
            <person name="Salas-Leiva D."/>
            <person name="Curtis B.A."/>
            <person name="Zahonova K."/>
            <person name="Pipaliya S."/>
            <person name="Dacks J."/>
            <person name="Roger A.J."/>
        </authorList>
    </citation>
    <scope>NUCLEOTIDE SEQUENCE</scope>
    <source>
        <strain evidence="4">BMAN</strain>
    </source>
</reference>
<keyword evidence="2" id="KW-0677">Repeat</keyword>
<dbReference type="PROSITE" id="PS51450">
    <property type="entry name" value="LRR"/>
    <property type="match status" value="2"/>
</dbReference>
<dbReference type="SUPFAM" id="SSF52058">
    <property type="entry name" value="L domain-like"/>
    <property type="match status" value="2"/>
</dbReference>
<comment type="caution">
    <text evidence="4">The sequence shown here is derived from an EMBL/GenBank/DDBJ whole genome shotgun (WGS) entry which is preliminary data.</text>
</comment>
<evidence type="ECO:0000313" key="5">
    <source>
        <dbReference type="Proteomes" id="UP001149090"/>
    </source>
</evidence>
<proteinExistence type="predicted"/>
<protein>
    <recommendedName>
        <fullName evidence="3">F-box domain-containing protein</fullName>
    </recommendedName>
</protein>
<evidence type="ECO:0000256" key="2">
    <source>
        <dbReference type="ARBA" id="ARBA00022737"/>
    </source>
</evidence>
<dbReference type="PROSITE" id="PS50181">
    <property type="entry name" value="FBOX"/>
    <property type="match status" value="1"/>
</dbReference>
<dbReference type="InterPro" id="IPR032675">
    <property type="entry name" value="LRR_dom_sf"/>
</dbReference>
<dbReference type="Pfam" id="PF12937">
    <property type="entry name" value="F-box-like"/>
    <property type="match status" value="1"/>
</dbReference>
<evidence type="ECO:0000313" key="4">
    <source>
        <dbReference type="EMBL" id="KAJ5079564.1"/>
    </source>
</evidence>
<dbReference type="InterPro" id="IPR036047">
    <property type="entry name" value="F-box-like_dom_sf"/>
</dbReference>
<dbReference type="InterPro" id="IPR003591">
    <property type="entry name" value="Leu-rich_rpt_typical-subtyp"/>
</dbReference>
<dbReference type="Gene3D" id="3.80.10.10">
    <property type="entry name" value="Ribonuclease Inhibitor"/>
    <property type="match status" value="3"/>
</dbReference>
<dbReference type="InterPro" id="IPR001611">
    <property type="entry name" value="Leu-rich_rpt"/>
</dbReference>
<evidence type="ECO:0000256" key="1">
    <source>
        <dbReference type="ARBA" id="ARBA00022614"/>
    </source>
</evidence>
<dbReference type="Gene3D" id="1.20.1280.50">
    <property type="match status" value="1"/>
</dbReference>
<dbReference type="EMBL" id="JAPDFW010000027">
    <property type="protein sequence ID" value="KAJ5079564.1"/>
    <property type="molecule type" value="Genomic_DNA"/>
</dbReference>
<dbReference type="PANTHER" id="PTHR48051:SF54">
    <property type="entry name" value="LEUCINE-RICH REPEAT-CONTAINING PROTEIN"/>
    <property type="match status" value="1"/>
</dbReference>
<dbReference type="PANTHER" id="PTHR48051">
    <property type="match status" value="1"/>
</dbReference>
<accession>A0A9Q0LVZ7</accession>
<keyword evidence="1" id="KW-0433">Leucine-rich repeat</keyword>
<name>A0A9Q0LVZ7_ANAIG</name>
<dbReference type="SUPFAM" id="SSF81383">
    <property type="entry name" value="F-box domain"/>
    <property type="match status" value="1"/>
</dbReference>
<dbReference type="AlphaFoldDB" id="A0A9Q0LVZ7"/>
<feature type="domain" description="F-box" evidence="3">
    <location>
        <begin position="13"/>
        <end position="59"/>
    </location>
</feature>
<dbReference type="OrthoDB" id="676979at2759"/>
<evidence type="ECO:0000259" key="3">
    <source>
        <dbReference type="PROSITE" id="PS50181"/>
    </source>
</evidence>
<dbReference type="SMART" id="SM00369">
    <property type="entry name" value="LRR_TYP"/>
    <property type="match status" value="5"/>
</dbReference>
<sequence length="628" mass="74423">MEIVIKKRDSDLPWMLEELPNELLLEIFSYLNAKEKYLLSLANKQFFWLAFDPQIWKKFSIHLDEKDPKFEKKMNTLFKRFSFSRDITLRDFVGFRNSKIIFSSILSHIKNSLRNLKTIRITHQSTRKQNLSSYQNFFSEEVPIKKLHLKGCFFEPNQSEELFTFGLQKIKVSDRISTPWFFFPSDLKRNSFEPLEKLIKLKISNSSVNYIPDSFCSNAVNLKSLCLKHTKSYYNSANQVLTLPPNFHYLSNLQKLRLENFECSPQPNLFRYISKMPNLEMIQLTDNSIPRLPRSSEHYFGLDHSLRHLVLKRQAIEVFDLDFFSHIPKLEYLSLCRNSIYEIFTSVEKQVFPSLLHLKLSFNLLDSKQFPKLPQHFPNLRTLKIFANPISNISCINQFPNLTHFEFGLNNISSSFERHIFDCKQISILKSDFCHFRLIPQGIKHLSNLEQIYVRGHKLNLMPAHIGSLRNLRIVDLSFNLIPNISDEICQLPNLESLILDHNKIQQVNPKITQLRYLQILSLSYNFIKELPKNFFEFSHLKKLYLIGNEINYDPQFSKLTSLEFCDLTPDNKIYNPIYYNPRSYWHNSYGIVEFLNELRNKDTPQDLFSHFRSSRLFKIKRNKGYEK</sequence>
<organism evidence="4 5">
    <name type="scientific">Anaeramoeba ignava</name>
    <name type="common">Anaerobic marine amoeba</name>
    <dbReference type="NCBI Taxonomy" id="1746090"/>
    <lineage>
        <taxon>Eukaryota</taxon>
        <taxon>Metamonada</taxon>
        <taxon>Anaeramoebidae</taxon>
        <taxon>Anaeramoeba</taxon>
    </lineage>
</organism>
<keyword evidence="5" id="KW-1185">Reference proteome</keyword>
<gene>
    <name evidence="4" type="ORF">M0811_14433</name>
</gene>
<dbReference type="GO" id="GO:0005737">
    <property type="term" value="C:cytoplasm"/>
    <property type="evidence" value="ECO:0007669"/>
    <property type="project" value="TreeGrafter"/>
</dbReference>
<dbReference type="InterPro" id="IPR050216">
    <property type="entry name" value="LRR_domain-containing"/>
</dbReference>